<name>A0AAD4N2I6_9BILA</name>
<comment type="caution">
    <text evidence="1">The sequence shown here is derived from an EMBL/GenBank/DDBJ whole genome shotgun (WGS) entry which is preliminary data.</text>
</comment>
<protein>
    <submittedName>
        <fullName evidence="1">Methyltransferase domain-containing protein</fullName>
    </submittedName>
</protein>
<dbReference type="AlphaFoldDB" id="A0AAD4N2I6"/>
<dbReference type="GO" id="GO:0008168">
    <property type="term" value="F:methyltransferase activity"/>
    <property type="evidence" value="ECO:0007669"/>
    <property type="project" value="UniProtKB-KW"/>
</dbReference>
<proteinExistence type="predicted"/>
<evidence type="ECO:0000313" key="1">
    <source>
        <dbReference type="EMBL" id="KAI1709148.1"/>
    </source>
</evidence>
<dbReference type="Proteomes" id="UP001201812">
    <property type="component" value="Unassembled WGS sequence"/>
</dbReference>
<dbReference type="Gene3D" id="3.40.50.150">
    <property type="entry name" value="Vaccinia Virus protein VP39"/>
    <property type="match status" value="1"/>
</dbReference>
<keyword evidence="2" id="KW-1185">Reference proteome</keyword>
<keyword evidence="1" id="KW-0808">Transferase</keyword>
<gene>
    <name evidence="1" type="ORF">DdX_11546</name>
</gene>
<dbReference type="InterPro" id="IPR029063">
    <property type="entry name" value="SAM-dependent_MTases_sf"/>
</dbReference>
<sequence>MAPDKVDFPPNPMASKMSTAETDEWEFKRLDMLALQANSDKSSKVHNYTRIYPQYFEKFTRKPIKMLEIGIFKGASVKMWENYFLNAELHFVDVNRTQILYNSTRSHYHFLDQGDSNKLKKLADEIGPFDIVVDDGGHIQEPMISSFKVLFPYVKPGGVYVFEDIHASYWKPFGGRGDREKPEAGPGTAIDFLKALIDDVNFVGASTGIGGAANITASLLKKMNYNNKHIDSIHFYNSICFVFAK</sequence>
<dbReference type="SUPFAM" id="SSF53335">
    <property type="entry name" value="S-adenosyl-L-methionine-dependent methyltransferases"/>
    <property type="match status" value="1"/>
</dbReference>
<accession>A0AAD4N2I6</accession>
<organism evidence="1 2">
    <name type="scientific">Ditylenchus destructor</name>
    <dbReference type="NCBI Taxonomy" id="166010"/>
    <lineage>
        <taxon>Eukaryota</taxon>
        <taxon>Metazoa</taxon>
        <taxon>Ecdysozoa</taxon>
        <taxon>Nematoda</taxon>
        <taxon>Chromadorea</taxon>
        <taxon>Rhabditida</taxon>
        <taxon>Tylenchina</taxon>
        <taxon>Tylenchomorpha</taxon>
        <taxon>Sphaerularioidea</taxon>
        <taxon>Anguinidae</taxon>
        <taxon>Anguininae</taxon>
        <taxon>Ditylenchus</taxon>
    </lineage>
</organism>
<dbReference type="EMBL" id="JAKKPZ010000032">
    <property type="protein sequence ID" value="KAI1709148.1"/>
    <property type="molecule type" value="Genomic_DNA"/>
</dbReference>
<reference evidence="1" key="1">
    <citation type="submission" date="2022-01" db="EMBL/GenBank/DDBJ databases">
        <title>Genome Sequence Resource for Two Populations of Ditylenchus destructor, the Migratory Endoparasitic Phytonematode.</title>
        <authorList>
            <person name="Zhang H."/>
            <person name="Lin R."/>
            <person name="Xie B."/>
        </authorList>
    </citation>
    <scope>NUCLEOTIDE SEQUENCE</scope>
    <source>
        <strain evidence="1">BazhouSP</strain>
    </source>
</reference>
<keyword evidence="1" id="KW-0489">Methyltransferase</keyword>
<dbReference type="GO" id="GO:0032259">
    <property type="term" value="P:methylation"/>
    <property type="evidence" value="ECO:0007669"/>
    <property type="project" value="UniProtKB-KW"/>
</dbReference>
<evidence type="ECO:0000313" key="2">
    <source>
        <dbReference type="Proteomes" id="UP001201812"/>
    </source>
</evidence>
<dbReference type="Pfam" id="PF13578">
    <property type="entry name" value="Methyltransf_24"/>
    <property type="match status" value="1"/>
</dbReference>